<evidence type="ECO:0000256" key="5">
    <source>
        <dbReference type="ARBA" id="ARBA00022989"/>
    </source>
</evidence>
<sequence length="269" mass="29422">MQGIYTYAAVYDLLLSLVLIQPRILFIFMMVPVFSRQLLPGRLRGAIAIALGLLVVPLALQGMGAGPGAYPSVPAVLLLVIKEAFVGMTLGFFLALPFWVIEGVGTVIDYQRGASMGALLNPTMGGETTPIAILMQLAYGVFFLVGGGVSLFLSVLYDSYRLWNPWHWMPALRADAIPLLLGQLDRLMHLVVLLSAPVVIIMLLAELGLALASRFTPQLQVFFLAMPIKTGLALFVLVLYIGILFDHMGREARRAETLLPFLAHLWRAS</sequence>
<evidence type="ECO:0000313" key="8">
    <source>
        <dbReference type="EMBL" id="ANN73428.1"/>
    </source>
</evidence>
<dbReference type="InterPro" id="IPR006304">
    <property type="entry name" value="T3SS_SpaR/YscT"/>
</dbReference>
<keyword evidence="5 7" id="KW-1133">Transmembrane helix</keyword>
<dbReference type="PANTHER" id="PTHR30065:SF1">
    <property type="entry name" value="SURFACE PRESENTATION OF ANTIGENS PROTEIN SPAR"/>
    <property type="match status" value="1"/>
</dbReference>
<evidence type="ECO:0000256" key="7">
    <source>
        <dbReference type="RuleBase" id="RU362072"/>
    </source>
</evidence>
<accession>A0A193G194</accession>
<dbReference type="GO" id="GO:0005886">
    <property type="term" value="C:plasma membrane"/>
    <property type="evidence" value="ECO:0007669"/>
    <property type="project" value="UniProtKB-SubCell"/>
</dbReference>
<evidence type="ECO:0000256" key="6">
    <source>
        <dbReference type="ARBA" id="ARBA00023136"/>
    </source>
</evidence>
<dbReference type="PRINTS" id="PR00953">
    <property type="entry name" value="TYPE3IMRPROT"/>
</dbReference>
<feature type="transmembrane region" description="Helical" evidence="7">
    <location>
        <begin position="221"/>
        <end position="245"/>
    </location>
</feature>
<feature type="transmembrane region" description="Helical" evidence="7">
    <location>
        <begin position="84"/>
        <end position="110"/>
    </location>
</feature>
<dbReference type="RefSeq" id="WP_066671407.1">
    <property type="nucleotide sequence ID" value="NZ_CP016171.1"/>
</dbReference>
<feature type="transmembrane region" description="Helical" evidence="7">
    <location>
        <begin position="187"/>
        <end position="209"/>
    </location>
</feature>
<feature type="transmembrane region" description="Helical" evidence="7">
    <location>
        <begin position="46"/>
        <end position="64"/>
    </location>
</feature>
<comment type="subcellular location">
    <subcellularLocation>
        <location evidence="1 7">Cell membrane</location>
        <topology evidence="1 7">Multi-pass membrane protein</topology>
    </subcellularLocation>
</comment>
<name>A0A193G194_9BORD</name>
<dbReference type="AlphaFoldDB" id="A0A193G194"/>
<dbReference type="PANTHER" id="PTHR30065">
    <property type="entry name" value="FLAGELLAR BIOSYNTHETIC PROTEIN FLIR"/>
    <property type="match status" value="1"/>
</dbReference>
<dbReference type="NCBIfam" id="TIGR01401">
    <property type="entry name" value="fliR_like_III"/>
    <property type="match status" value="1"/>
</dbReference>
<feature type="transmembrane region" description="Helical" evidence="7">
    <location>
        <begin position="131"/>
        <end position="157"/>
    </location>
</feature>
<feature type="transmembrane region" description="Helical" evidence="7">
    <location>
        <begin position="13"/>
        <end position="34"/>
    </location>
</feature>
<dbReference type="GO" id="GO:0006605">
    <property type="term" value="P:protein targeting"/>
    <property type="evidence" value="ECO:0007669"/>
    <property type="project" value="UniProtKB-UniRule"/>
</dbReference>
<evidence type="ECO:0000256" key="2">
    <source>
        <dbReference type="ARBA" id="ARBA00009772"/>
    </source>
</evidence>
<reference evidence="8 9" key="1">
    <citation type="submission" date="2016-06" db="EMBL/GenBank/DDBJ databases">
        <title>Complete genome sequences of Bordetella bronchialis and Bordetella flabilis.</title>
        <authorList>
            <person name="LiPuma J.J."/>
            <person name="Spilker T."/>
        </authorList>
    </citation>
    <scope>NUCLEOTIDE SEQUENCE [LARGE SCALE GENOMIC DNA]</scope>
    <source>
        <strain evidence="8 9">AU17976</strain>
    </source>
</reference>
<keyword evidence="4 7" id="KW-0812">Transmembrane</keyword>
<proteinExistence type="inferred from homology"/>
<evidence type="ECO:0000256" key="3">
    <source>
        <dbReference type="ARBA" id="ARBA00022475"/>
    </source>
</evidence>
<dbReference type="Proteomes" id="UP000092213">
    <property type="component" value="Chromosome"/>
</dbReference>
<evidence type="ECO:0000256" key="4">
    <source>
        <dbReference type="ARBA" id="ARBA00022692"/>
    </source>
</evidence>
<keyword evidence="3 7" id="KW-1003">Cell membrane</keyword>
<evidence type="ECO:0000313" key="9">
    <source>
        <dbReference type="Proteomes" id="UP000092213"/>
    </source>
</evidence>
<keyword evidence="6 7" id="KW-0472">Membrane</keyword>
<protein>
    <submittedName>
        <fullName evidence="8">EscT/YscT/HrcT family type III secretion system export apparatus protein</fullName>
    </submittedName>
</protein>
<dbReference type="InterPro" id="IPR002010">
    <property type="entry name" value="T3SS_IM_R"/>
</dbReference>
<evidence type="ECO:0000256" key="1">
    <source>
        <dbReference type="ARBA" id="ARBA00004651"/>
    </source>
</evidence>
<dbReference type="STRING" id="463025.BAU08_20605"/>
<dbReference type="EMBL" id="CP016171">
    <property type="protein sequence ID" value="ANN73428.1"/>
    <property type="molecule type" value="Genomic_DNA"/>
</dbReference>
<dbReference type="Pfam" id="PF01311">
    <property type="entry name" value="Bac_export_1"/>
    <property type="match status" value="1"/>
</dbReference>
<comment type="similarity">
    <text evidence="2 7">Belongs to the FliR/MopE/SpaR family.</text>
</comment>
<gene>
    <name evidence="8" type="ORF">BAU08_20605</name>
</gene>
<organism evidence="8 9">
    <name type="scientific">Bordetella bronchialis</name>
    <dbReference type="NCBI Taxonomy" id="463025"/>
    <lineage>
        <taxon>Bacteria</taxon>
        <taxon>Pseudomonadati</taxon>
        <taxon>Pseudomonadota</taxon>
        <taxon>Betaproteobacteria</taxon>
        <taxon>Burkholderiales</taxon>
        <taxon>Alcaligenaceae</taxon>
        <taxon>Bordetella</taxon>
    </lineage>
</organism>